<accession>A0A0V0YGM1</accession>
<dbReference type="EMBL" id="JYDU01000014">
    <property type="protein sequence ID" value="KRX99539.1"/>
    <property type="molecule type" value="Genomic_DNA"/>
</dbReference>
<gene>
    <name evidence="1" type="ORF">T4E_12203</name>
</gene>
<comment type="caution">
    <text evidence="1">The sequence shown here is derived from an EMBL/GenBank/DDBJ whole genome shotgun (WGS) entry which is preliminary data.</text>
</comment>
<evidence type="ECO:0000313" key="1">
    <source>
        <dbReference type="EMBL" id="KRX99539.1"/>
    </source>
</evidence>
<evidence type="ECO:0000313" key="2">
    <source>
        <dbReference type="Proteomes" id="UP000054815"/>
    </source>
</evidence>
<sequence length="69" mass="7904">MKLFSKIFQKCRRGCEVSEPEFKRQAVQGLENVKMSKLGEKYGPTEILRLTTASSVWLVFDHALTSARK</sequence>
<reference evidence="1 2" key="1">
    <citation type="submission" date="2015-01" db="EMBL/GenBank/DDBJ databases">
        <title>Evolution of Trichinella species and genotypes.</title>
        <authorList>
            <person name="Korhonen P.K."/>
            <person name="Edoardo P."/>
            <person name="Giuseppe L.R."/>
            <person name="Gasser R.B."/>
        </authorList>
    </citation>
    <scope>NUCLEOTIDE SEQUENCE [LARGE SCALE GENOMIC DNA]</scope>
    <source>
        <strain evidence="1">ISS141</strain>
    </source>
</reference>
<dbReference type="AlphaFoldDB" id="A0A0V0YGM1"/>
<proteinExistence type="predicted"/>
<protein>
    <submittedName>
        <fullName evidence="1">Uncharacterized protein</fullName>
    </submittedName>
</protein>
<dbReference type="Proteomes" id="UP000054815">
    <property type="component" value="Unassembled WGS sequence"/>
</dbReference>
<name>A0A0V0YGM1_TRIPS</name>
<organism evidence="1 2">
    <name type="scientific">Trichinella pseudospiralis</name>
    <name type="common">Parasitic roundworm</name>
    <dbReference type="NCBI Taxonomy" id="6337"/>
    <lineage>
        <taxon>Eukaryota</taxon>
        <taxon>Metazoa</taxon>
        <taxon>Ecdysozoa</taxon>
        <taxon>Nematoda</taxon>
        <taxon>Enoplea</taxon>
        <taxon>Dorylaimia</taxon>
        <taxon>Trichinellida</taxon>
        <taxon>Trichinellidae</taxon>
        <taxon>Trichinella</taxon>
    </lineage>
</organism>